<evidence type="ECO:0000256" key="1">
    <source>
        <dbReference type="SAM" id="SignalP"/>
    </source>
</evidence>
<dbReference type="AlphaFoldDB" id="A0A3B0BVB7"/>
<dbReference type="InterPro" id="IPR008969">
    <property type="entry name" value="CarboxyPept-like_regulatory"/>
</dbReference>
<dbReference type="InterPro" id="IPR012910">
    <property type="entry name" value="Plug_dom"/>
</dbReference>
<organism evidence="3 4">
    <name type="scientific">Ulvibacterium marinum</name>
    <dbReference type="NCBI Taxonomy" id="2419782"/>
    <lineage>
        <taxon>Bacteria</taxon>
        <taxon>Pseudomonadati</taxon>
        <taxon>Bacteroidota</taxon>
        <taxon>Flavobacteriia</taxon>
        <taxon>Flavobacteriales</taxon>
        <taxon>Flavobacteriaceae</taxon>
        <taxon>Ulvibacterium</taxon>
    </lineage>
</organism>
<feature type="domain" description="TonB-dependent receptor plug" evidence="2">
    <location>
        <begin position="120"/>
        <end position="217"/>
    </location>
</feature>
<evidence type="ECO:0000259" key="2">
    <source>
        <dbReference type="Pfam" id="PF07715"/>
    </source>
</evidence>
<evidence type="ECO:0000313" key="3">
    <source>
        <dbReference type="EMBL" id="RKN76770.1"/>
    </source>
</evidence>
<keyword evidence="1" id="KW-0732">Signal</keyword>
<sequence length="822" mass="92837">MKCLKYILALLIFCLAFFANAQTATITGVILDERKVPLSNVNISSGRTGTFSDANGFYLLEIVADEKTTITFSHLGHKSVILKDLILITNETYEFNPIMKVDAIQIDGITVTPTGRKSVEGIAVIAPQELRKIPGANAGVENILKLLPGVSSNNELSTQYSVRGGNYDENLVYINEIEVYRPFLVRSAQQEGLSFVNSDMAKDVSFSPGGFQAKYGDKLSSVLDITYKNPVNFGAQLDLSLLGASAVVETVSKNKNFTSISGVRYRNNSLLVNSQQTNANFNPVFADVQSYMTYRFSKKFQLGFLGNISLNDYQNEPLNRQTNFGTLNDPRALVVFYQGRENNAYNTQLAALKGDYFLNEKVNLKLISSIYHNTEEEYSDVVAQYELGEIDTNLGSETLGEVTSSRGLGSQINRARNDLDALILNISHKGNYAHNERALEWGVKYTHEDIRDQLRESEFIDSAGFSVRPPFPEFNNNEPGEPFTAPLVPFEGINSRNFVKTNRFSGFIQFSDRKAWNGNDIYYNIGIRSQHWTVSGTNVAKTSHTIFSPRAQLAIKPNWEKDMLFRISGGIYQQPPFYRELRDSLGIVRPEVKAQKSLHLVVGNEYSFTLWNRPFTLIGEGYYKKLDNVNPYTLEDVRIRYRANNSAKAYVYGGELRMSGAFVPGTESWVSIGYLKTEENINDRGYISRPTDQRLKLGVLFQDYIPDIPNLRMYLNLVYNTGVPGGSPSYADPYVFQNRLRDYKRADLGISHIFVNGDKTYPKDHWLYSFKELSVGFEVFNLFNNQNSITNTWVRDVDSKQQFAVPNFMTARVLNLRLSMGF</sequence>
<gene>
    <name evidence="3" type="ORF">D7Z94_23575</name>
</gene>
<accession>A0A3B0BVB7</accession>
<name>A0A3B0BVB7_9FLAO</name>
<feature type="signal peptide" evidence="1">
    <location>
        <begin position="1"/>
        <end position="21"/>
    </location>
</feature>
<keyword evidence="4" id="KW-1185">Reference proteome</keyword>
<dbReference type="SUPFAM" id="SSF49464">
    <property type="entry name" value="Carboxypeptidase regulatory domain-like"/>
    <property type="match status" value="1"/>
</dbReference>
<proteinExistence type="predicted"/>
<dbReference type="SUPFAM" id="SSF56935">
    <property type="entry name" value="Porins"/>
    <property type="match status" value="1"/>
</dbReference>
<dbReference type="EMBL" id="RBCJ01000006">
    <property type="protein sequence ID" value="RKN76770.1"/>
    <property type="molecule type" value="Genomic_DNA"/>
</dbReference>
<dbReference type="Proteomes" id="UP000276603">
    <property type="component" value="Unassembled WGS sequence"/>
</dbReference>
<dbReference type="RefSeq" id="WP_120714117.1">
    <property type="nucleotide sequence ID" value="NZ_RBCJ01000006.1"/>
</dbReference>
<dbReference type="OrthoDB" id="1108759at2"/>
<protein>
    <submittedName>
        <fullName evidence="3">TonB-dependent receptor</fullName>
    </submittedName>
</protein>
<comment type="caution">
    <text evidence="3">The sequence shown here is derived from an EMBL/GenBank/DDBJ whole genome shotgun (WGS) entry which is preliminary data.</text>
</comment>
<dbReference type="Gene3D" id="2.170.130.10">
    <property type="entry name" value="TonB-dependent receptor, plug domain"/>
    <property type="match status" value="1"/>
</dbReference>
<dbReference type="Pfam" id="PF07715">
    <property type="entry name" value="Plug"/>
    <property type="match status" value="1"/>
</dbReference>
<feature type="chain" id="PRO_5017344280" evidence="1">
    <location>
        <begin position="22"/>
        <end position="822"/>
    </location>
</feature>
<evidence type="ECO:0000313" key="4">
    <source>
        <dbReference type="Proteomes" id="UP000276603"/>
    </source>
</evidence>
<dbReference type="InterPro" id="IPR037066">
    <property type="entry name" value="Plug_dom_sf"/>
</dbReference>
<reference evidence="3 4" key="1">
    <citation type="submission" date="2018-10" db="EMBL/GenBank/DDBJ databases">
        <title>Ulvibacterium marinum gen. nov., sp. nov., a novel marine bacterium of the family Flavobacteriaceae, isolated from a culture of the green alga Ulva prolifera.</title>
        <authorList>
            <person name="Zhang Z."/>
        </authorList>
    </citation>
    <scope>NUCLEOTIDE SEQUENCE [LARGE SCALE GENOMIC DNA]</scope>
    <source>
        <strain evidence="3 4">CCMM003</strain>
    </source>
</reference>
<keyword evidence="3" id="KW-0675">Receptor</keyword>